<dbReference type="HAMAP" id="MF_00298">
    <property type="entry name" value="Nudix_RppH"/>
    <property type="match status" value="1"/>
</dbReference>
<organism evidence="6 7">
    <name type="scientific">Nitrosomonas stercoris</name>
    <dbReference type="NCBI Taxonomy" id="1444684"/>
    <lineage>
        <taxon>Bacteria</taxon>
        <taxon>Pseudomonadati</taxon>
        <taxon>Pseudomonadota</taxon>
        <taxon>Betaproteobacteria</taxon>
        <taxon>Nitrosomonadales</taxon>
        <taxon>Nitrosomonadaceae</taxon>
        <taxon>Nitrosomonas</taxon>
    </lineage>
</organism>
<keyword evidence="3 4" id="KW-0378">Hydrolase</keyword>
<evidence type="ECO:0000313" key="7">
    <source>
        <dbReference type="Proteomes" id="UP000316473"/>
    </source>
</evidence>
<dbReference type="GO" id="GO:0016462">
    <property type="term" value="F:pyrophosphatase activity"/>
    <property type="evidence" value="ECO:0007669"/>
    <property type="project" value="UniProtKB-ARBA"/>
</dbReference>
<dbReference type="SUPFAM" id="SSF55811">
    <property type="entry name" value="Nudix"/>
    <property type="match status" value="1"/>
</dbReference>
<dbReference type="PROSITE" id="PS00893">
    <property type="entry name" value="NUDIX_BOX"/>
    <property type="match status" value="1"/>
</dbReference>
<feature type="domain" description="Nudix hydrolase" evidence="5">
    <location>
        <begin position="6"/>
        <end position="149"/>
    </location>
</feature>
<dbReference type="InterPro" id="IPR015797">
    <property type="entry name" value="NUDIX_hydrolase-like_dom_sf"/>
</dbReference>
<evidence type="ECO:0000256" key="4">
    <source>
        <dbReference type="HAMAP-Rule" id="MF_00298"/>
    </source>
</evidence>
<dbReference type="NCBIfam" id="NF001935">
    <property type="entry name" value="PRK00714.1-2"/>
    <property type="match status" value="1"/>
</dbReference>
<gene>
    <name evidence="4" type="primary">rppH</name>
    <name evidence="4" type="synonym">nudH</name>
    <name evidence="6" type="ORF">Nstercoris_02160</name>
</gene>
<keyword evidence="7" id="KW-1185">Reference proteome</keyword>
<dbReference type="EC" id="3.6.1.-" evidence="4"/>
<sequence length="184" mass="21799">MIDRNGYRANVGIVLLNSRNQVFWGKRARQNSWQFPQGGIKSGETPTQAMYRELAEETGLQPAHVKIIGRTKRWLRYDVPSCWIRRDWRKNYRGQKQIWFLLRMLGKDSDVALETCSHPEFDDWCWNQYWVELESVVEFKRQVYRLALTELSQLLKHEICPGNDLAYRICQESIKDSSKKTLEG</sequence>
<dbReference type="PROSITE" id="PS51462">
    <property type="entry name" value="NUDIX"/>
    <property type="match status" value="1"/>
</dbReference>
<comment type="cofactor">
    <cofactor evidence="1">
        <name>Mn(2+)</name>
        <dbReference type="ChEBI" id="CHEBI:29035"/>
    </cofactor>
</comment>
<dbReference type="EMBL" id="AP019755">
    <property type="protein sequence ID" value="BBL35883.1"/>
    <property type="molecule type" value="Genomic_DNA"/>
</dbReference>
<dbReference type="Pfam" id="PF00293">
    <property type="entry name" value="NUDIX"/>
    <property type="match status" value="1"/>
</dbReference>
<comment type="function">
    <text evidence="4">Accelerates the degradation of transcripts by removing pyrophosphate from the 5'-end of triphosphorylated RNA, leading to a more labile monophosphorylated state that can stimulate subsequent ribonuclease cleavage.</text>
</comment>
<dbReference type="InterPro" id="IPR000086">
    <property type="entry name" value="NUDIX_hydrolase_dom"/>
</dbReference>
<feature type="short sequence motif" description="Nudix box" evidence="4">
    <location>
        <begin position="38"/>
        <end position="59"/>
    </location>
</feature>
<dbReference type="NCBIfam" id="NF001938">
    <property type="entry name" value="PRK00714.1-5"/>
    <property type="match status" value="1"/>
</dbReference>
<evidence type="ECO:0000313" key="6">
    <source>
        <dbReference type="EMBL" id="BBL35883.1"/>
    </source>
</evidence>
<dbReference type="PRINTS" id="PR00502">
    <property type="entry name" value="NUDIXFAMILY"/>
</dbReference>
<evidence type="ECO:0000259" key="5">
    <source>
        <dbReference type="PROSITE" id="PS51462"/>
    </source>
</evidence>
<dbReference type="InterPro" id="IPR020084">
    <property type="entry name" value="NUDIX_hydrolase_CS"/>
</dbReference>
<dbReference type="NCBIfam" id="NF001937">
    <property type="entry name" value="PRK00714.1-4"/>
    <property type="match status" value="1"/>
</dbReference>
<evidence type="ECO:0000256" key="2">
    <source>
        <dbReference type="ARBA" id="ARBA00001946"/>
    </source>
</evidence>
<dbReference type="CDD" id="cd03671">
    <property type="entry name" value="NUDIX_Ap4A_hydrolase_plant_like"/>
    <property type="match status" value="1"/>
</dbReference>
<comment type="cofactor">
    <cofactor evidence="2">
        <name>Mg(2+)</name>
        <dbReference type="ChEBI" id="CHEBI:18420"/>
    </cofactor>
</comment>
<comment type="similarity">
    <text evidence="4">Belongs to the Nudix hydrolase family. RppH subfamily.</text>
</comment>
<protein>
    <recommendedName>
        <fullName evidence="4">RNA pyrophosphohydrolase</fullName>
        <ecNumber evidence="4">3.6.1.-</ecNumber>
    </recommendedName>
    <alternativeName>
        <fullName evidence="4">(Di)nucleoside polyphosphate hydrolase</fullName>
    </alternativeName>
</protein>
<evidence type="ECO:0000256" key="3">
    <source>
        <dbReference type="ARBA" id="ARBA00022801"/>
    </source>
</evidence>
<dbReference type="InterPro" id="IPR020476">
    <property type="entry name" value="Nudix_hydrolase"/>
</dbReference>
<dbReference type="InterPro" id="IPR022927">
    <property type="entry name" value="RppH"/>
</dbReference>
<evidence type="ECO:0000256" key="1">
    <source>
        <dbReference type="ARBA" id="ARBA00001936"/>
    </source>
</evidence>
<dbReference type="KEGG" id="nst:Nstercoris_02160"/>
<dbReference type="Proteomes" id="UP000316473">
    <property type="component" value="Chromosome"/>
</dbReference>
<comment type="cofactor">
    <cofactor evidence="4">
        <name>a divalent metal cation</name>
        <dbReference type="ChEBI" id="CHEBI:60240"/>
    </cofactor>
</comment>
<dbReference type="PANTHER" id="PTHR43736:SF1">
    <property type="entry name" value="DIHYDRONEOPTERIN TRIPHOSPHATE DIPHOSPHATASE"/>
    <property type="match status" value="1"/>
</dbReference>
<dbReference type="Gene3D" id="3.90.79.10">
    <property type="entry name" value="Nucleoside Triphosphate Pyrophosphohydrolase"/>
    <property type="match status" value="1"/>
</dbReference>
<reference evidence="6 7" key="1">
    <citation type="submission" date="2019-06" db="EMBL/GenBank/DDBJ databases">
        <title>Nitrosomonas stercoris KYUHI-S whole genome shotgun sequence.</title>
        <authorList>
            <person name="Nakagawa T."/>
            <person name="Tsuchiya Y."/>
            <person name="Takahashi R."/>
        </authorList>
    </citation>
    <scope>NUCLEOTIDE SEQUENCE [LARGE SCALE GENOMIC DNA]</scope>
    <source>
        <strain evidence="6 7">KYUHI-S</strain>
    </source>
</reference>
<proteinExistence type="inferred from homology"/>
<accession>A0A4Y1YS02</accession>
<dbReference type="PANTHER" id="PTHR43736">
    <property type="entry name" value="ADP-RIBOSE PYROPHOSPHATASE"/>
    <property type="match status" value="1"/>
</dbReference>
<dbReference type="AlphaFoldDB" id="A0A4Y1YS02"/>
<name>A0A4Y1YS02_9PROT</name>